<dbReference type="PANTHER" id="PTHR46246:SF1">
    <property type="entry name" value="GUANOSINE-3',5'-BIS(DIPHOSPHATE) 3'-PYROPHOSPHOHYDROLASE MESH1"/>
    <property type="match status" value="1"/>
</dbReference>
<sequence>MYSYRIEQAIRAAAVLHREQSRNGSVPFPFVTHLFSVAMFLLDFTKDEDVIIAALLHDTIEDTDYTIEELKEDFGEKVTEIVSTLTEPKYHKDKKLNWVESKTAYAKQLKNGPTEAVLIAAADKIHNFRSSVEEYYDDHNRFLQDFGKHLDERLEVYQTISNVFNNRLDGPLLKEYNHVFDEYKNFIYDIQKSQRQEKF</sequence>
<dbReference type="GO" id="GO:0008893">
    <property type="term" value="F:guanosine-3',5'-bis(diphosphate) 3'-diphosphatase activity"/>
    <property type="evidence" value="ECO:0007669"/>
    <property type="project" value="TreeGrafter"/>
</dbReference>
<dbReference type="InterPro" id="IPR003607">
    <property type="entry name" value="HD/PDEase_dom"/>
</dbReference>
<dbReference type="Proteomes" id="UP000179230">
    <property type="component" value="Unassembled WGS sequence"/>
</dbReference>
<protein>
    <recommendedName>
        <fullName evidence="1">HD/PDEase domain-containing protein</fullName>
    </recommendedName>
</protein>
<dbReference type="CDD" id="cd00077">
    <property type="entry name" value="HDc"/>
    <property type="match status" value="1"/>
</dbReference>
<dbReference type="SUPFAM" id="SSF109604">
    <property type="entry name" value="HD-domain/PDEase-like"/>
    <property type="match status" value="1"/>
</dbReference>
<dbReference type="Gene3D" id="1.10.3210.10">
    <property type="entry name" value="Hypothetical protein af1432"/>
    <property type="match status" value="1"/>
</dbReference>
<evidence type="ECO:0000313" key="3">
    <source>
        <dbReference type="Proteomes" id="UP000179230"/>
    </source>
</evidence>
<dbReference type="AlphaFoldDB" id="A0A1F6FR37"/>
<accession>A0A1F6FR37</accession>
<feature type="domain" description="HD/PDEase" evidence="1">
    <location>
        <begin position="26"/>
        <end position="137"/>
    </location>
</feature>
<comment type="caution">
    <text evidence="2">The sequence shown here is derived from an EMBL/GenBank/DDBJ whole genome shotgun (WGS) entry which is preliminary data.</text>
</comment>
<reference evidence="2 3" key="1">
    <citation type="journal article" date="2016" name="Nat. Commun.">
        <title>Thousands of microbial genomes shed light on interconnected biogeochemical processes in an aquifer system.</title>
        <authorList>
            <person name="Anantharaman K."/>
            <person name="Brown C.T."/>
            <person name="Hug L.A."/>
            <person name="Sharon I."/>
            <person name="Castelle C.J."/>
            <person name="Probst A.J."/>
            <person name="Thomas B.C."/>
            <person name="Singh A."/>
            <person name="Wilkins M.J."/>
            <person name="Karaoz U."/>
            <person name="Brodie E.L."/>
            <person name="Williams K.H."/>
            <person name="Hubbard S.S."/>
            <person name="Banfield J.F."/>
        </authorList>
    </citation>
    <scope>NUCLEOTIDE SEQUENCE [LARGE SCALE GENOMIC DNA]</scope>
</reference>
<gene>
    <name evidence="2" type="ORF">A2592_00700</name>
</gene>
<evidence type="ECO:0000313" key="2">
    <source>
        <dbReference type="EMBL" id="OGG88319.1"/>
    </source>
</evidence>
<dbReference type="Pfam" id="PF13328">
    <property type="entry name" value="HD_4"/>
    <property type="match status" value="1"/>
</dbReference>
<dbReference type="InterPro" id="IPR052194">
    <property type="entry name" value="MESH1"/>
</dbReference>
<proteinExistence type="predicted"/>
<name>A0A1F6FR37_9BACT</name>
<evidence type="ECO:0000259" key="1">
    <source>
        <dbReference type="SMART" id="SM00471"/>
    </source>
</evidence>
<organism evidence="2 3">
    <name type="scientific">Candidatus Kaiserbacteria bacterium RIFOXYD1_FULL_42_15</name>
    <dbReference type="NCBI Taxonomy" id="1798532"/>
    <lineage>
        <taxon>Bacteria</taxon>
        <taxon>Candidatus Kaiseribacteriota</taxon>
    </lineage>
</organism>
<dbReference type="SMART" id="SM00471">
    <property type="entry name" value="HDc"/>
    <property type="match status" value="1"/>
</dbReference>
<dbReference type="EMBL" id="MFMT01000023">
    <property type="protein sequence ID" value="OGG88319.1"/>
    <property type="molecule type" value="Genomic_DNA"/>
</dbReference>
<dbReference type="PANTHER" id="PTHR46246">
    <property type="entry name" value="GUANOSINE-3',5'-BIS(DIPHOSPHATE) 3'-PYROPHOSPHOHYDROLASE MESH1"/>
    <property type="match status" value="1"/>
</dbReference>